<sequence>MGIKERTYKFIDFKGLSVKRFEELCNLSNGYISSMRKGFGEEKLNNVLNAFPELNREWLLYGEGEMLRGGVIQQNQNGDNIHGDSVHVQNSNELVNVLKTQSEQLSKSQEQIDRLLAIIEKMQG</sequence>
<comment type="caution">
    <text evidence="1">The sequence shown here is derived from an EMBL/GenBank/DDBJ whole genome shotgun (WGS) entry which is preliminary data.</text>
</comment>
<evidence type="ECO:0000313" key="1">
    <source>
        <dbReference type="EMBL" id="EJX04472.1"/>
    </source>
</evidence>
<protein>
    <submittedName>
        <fullName evidence="1">Uncharacterized protein</fullName>
    </submittedName>
</protein>
<dbReference type="EMBL" id="AMCI01001797">
    <property type="protein sequence ID" value="EJX04472.1"/>
    <property type="molecule type" value="Genomic_DNA"/>
</dbReference>
<gene>
    <name evidence="1" type="ORF">EVA_07422</name>
</gene>
<name>J9GAX1_9ZZZZ</name>
<accession>J9GAX1</accession>
<organism evidence="1">
    <name type="scientific">gut metagenome</name>
    <dbReference type="NCBI Taxonomy" id="749906"/>
    <lineage>
        <taxon>unclassified sequences</taxon>
        <taxon>metagenomes</taxon>
        <taxon>organismal metagenomes</taxon>
    </lineage>
</organism>
<reference evidence="1" key="1">
    <citation type="journal article" date="2012" name="PLoS ONE">
        <title>Gene sets for utilization of primary and secondary nutrition supplies in the distal gut of endangered iberian lynx.</title>
        <authorList>
            <person name="Alcaide M."/>
            <person name="Messina E."/>
            <person name="Richter M."/>
            <person name="Bargiela R."/>
            <person name="Peplies J."/>
            <person name="Huws S.A."/>
            <person name="Newbold C.J."/>
            <person name="Golyshin P.N."/>
            <person name="Simon M.A."/>
            <person name="Lopez G."/>
            <person name="Yakimov M.M."/>
            <person name="Ferrer M."/>
        </authorList>
    </citation>
    <scope>NUCLEOTIDE SEQUENCE</scope>
</reference>
<dbReference type="AlphaFoldDB" id="J9GAX1"/>
<proteinExistence type="predicted"/>